<proteinExistence type="predicted"/>
<dbReference type="AlphaFoldDB" id="A0A0G0M2E5"/>
<dbReference type="Gene3D" id="3.40.50.2000">
    <property type="entry name" value="Glycogen Phosphorylase B"/>
    <property type="match status" value="2"/>
</dbReference>
<feature type="domain" description="Glycosyltransferase subfamily 4-like N-terminal" evidence="1">
    <location>
        <begin position="18"/>
        <end position="174"/>
    </location>
</feature>
<organism evidence="2 3">
    <name type="scientific">Candidatus Woesebacteria bacterium GW2011_GWA1_39_12</name>
    <dbReference type="NCBI Taxonomy" id="1618549"/>
    <lineage>
        <taxon>Bacteria</taxon>
        <taxon>Candidatus Woeseibacteriota</taxon>
    </lineage>
</organism>
<dbReference type="SUPFAM" id="SSF53756">
    <property type="entry name" value="UDP-Glycosyltransferase/glycogen phosphorylase"/>
    <property type="match status" value="1"/>
</dbReference>
<reference evidence="2 3" key="1">
    <citation type="journal article" date="2015" name="Nature">
        <title>rRNA introns, odd ribosomes, and small enigmatic genomes across a large radiation of phyla.</title>
        <authorList>
            <person name="Brown C.T."/>
            <person name="Hug L.A."/>
            <person name="Thomas B.C."/>
            <person name="Sharon I."/>
            <person name="Castelle C.J."/>
            <person name="Singh A."/>
            <person name="Wilkins M.J."/>
            <person name="Williams K.H."/>
            <person name="Banfield J.F."/>
        </authorList>
    </citation>
    <scope>NUCLEOTIDE SEQUENCE [LARGE SCALE GENOMIC DNA]</scope>
</reference>
<evidence type="ECO:0000259" key="1">
    <source>
        <dbReference type="Pfam" id="PF13439"/>
    </source>
</evidence>
<protein>
    <recommendedName>
        <fullName evidence="1">Glycosyltransferase subfamily 4-like N-terminal domain-containing protein</fullName>
    </recommendedName>
</protein>
<comment type="caution">
    <text evidence="2">The sequence shown here is derived from an EMBL/GenBank/DDBJ whole genome shotgun (WGS) entry which is preliminary data.</text>
</comment>
<dbReference type="Pfam" id="PF13692">
    <property type="entry name" value="Glyco_trans_1_4"/>
    <property type="match status" value="1"/>
</dbReference>
<sequence>MKIVFSNYDDVNNPYYGGGGAYAIHEVAKRLAKRHKVTVVTGNYPNAKTQFIDSVEYRRIGLSFLEPKLSQLIFHLLLPYYFRKSSFDVWIESFTPPFSTSFLPFFGRGRVIGLAHMLAGEDMKRKYKLPFDLIEKFGLKLYREFIVLNKKTEEKIRGIDRTAKIAIIPNGINVPKIAKTRSKHILFIGRIEINQKGLDLLLKAYEKLGESFDIPLLIAGSGTKSEENKLQRMIRDLGIQKKIKLVGRIEGREKERAFREAYCVVIPSRYETFSLVSLEAASYRLPIVSFDIEGLGWLKEGCAIKIPHFNVDKFSKTLFVLTSDFRLREKVGKKARNLARTFSWDDIAEKYEEYLMG</sequence>
<dbReference type="PANTHER" id="PTHR12526">
    <property type="entry name" value="GLYCOSYLTRANSFERASE"/>
    <property type="match status" value="1"/>
</dbReference>
<evidence type="ECO:0000313" key="2">
    <source>
        <dbReference type="EMBL" id="KKQ97462.1"/>
    </source>
</evidence>
<accession>A0A0G0M2E5</accession>
<dbReference type="EMBL" id="LBWA01000012">
    <property type="protein sequence ID" value="KKQ97462.1"/>
    <property type="molecule type" value="Genomic_DNA"/>
</dbReference>
<gene>
    <name evidence="2" type="ORF">UT23_C0012G0072</name>
</gene>
<evidence type="ECO:0000313" key="3">
    <source>
        <dbReference type="Proteomes" id="UP000034325"/>
    </source>
</evidence>
<dbReference type="PANTHER" id="PTHR12526:SF630">
    <property type="entry name" value="GLYCOSYLTRANSFERASE"/>
    <property type="match status" value="1"/>
</dbReference>
<name>A0A0G0M2E5_9BACT</name>
<dbReference type="Proteomes" id="UP000034325">
    <property type="component" value="Unassembled WGS sequence"/>
</dbReference>
<dbReference type="InterPro" id="IPR028098">
    <property type="entry name" value="Glyco_trans_4-like_N"/>
</dbReference>
<dbReference type="Pfam" id="PF13439">
    <property type="entry name" value="Glyco_transf_4"/>
    <property type="match status" value="1"/>
</dbReference>